<dbReference type="Proteomes" id="UP000053617">
    <property type="component" value="Unassembled WGS sequence"/>
</dbReference>
<dbReference type="Gene3D" id="3.30.43.10">
    <property type="entry name" value="Uridine Diphospho-n-acetylenolpyruvylglucosamine Reductase, domain 2"/>
    <property type="match status" value="1"/>
</dbReference>
<evidence type="ECO:0000313" key="4">
    <source>
        <dbReference type="Proteomes" id="UP000053617"/>
    </source>
</evidence>
<gene>
    <name evidence="3" type="ORF">Z518_09359</name>
</gene>
<keyword evidence="4" id="KW-1185">Reference proteome</keyword>
<dbReference type="InterPro" id="IPR016166">
    <property type="entry name" value="FAD-bd_PCMH"/>
</dbReference>
<dbReference type="Gene3D" id="3.30.465.10">
    <property type="match status" value="1"/>
</dbReference>
<dbReference type="PROSITE" id="PS51387">
    <property type="entry name" value="FAD_PCMH"/>
    <property type="match status" value="1"/>
</dbReference>
<dbReference type="OrthoDB" id="610608at2759"/>
<name>A0A0D2GTI3_9EURO</name>
<feature type="domain" description="FAD-binding PCMH-type" evidence="2">
    <location>
        <begin position="190"/>
        <end position="403"/>
    </location>
</feature>
<proteinExistence type="predicted"/>
<accession>A0A0D2GTI3</accession>
<dbReference type="PANTHER" id="PTHR43762">
    <property type="entry name" value="L-GULONOLACTONE OXIDASE"/>
    <property type="match status" value="1"/>
</dbReference>
<dbReference type="PANTHER" id="PTHR43762:SF1">
    <property type="entry name" value="D-ARABINONO-1,4-LACTONE OXIDASE"/>
    <property type="match status" value="1"/>
</dbReference>
<evidence type="ECO:0000313" key="3">
    <source>
        <dbReference type="EMBL" id="KIX01633.1"/>
    </source>
</evidence>
<dbReference type="HOGENOM" id="CLU_014049_0_0_1"/>
<dbReference type="AlphaFoldDB" id="A0A0D2GTI3"/>
<organism evidence="3 4">
    <name type="scientific">Rhinocladiella mackenziei CBS 650.93</name>
    <dbReference type="NCBI Taxonomy" id="1442369"/>
    <lineage>
        <taxon>Eukaryota</taxon>
        <taxon>Fungi</taxon>
        <taxon>Dikarya</taxon>
        <taxon>Ascomycota</taxon>
        <taxon>Pezizomycotina</taxon>
        <taxon>Eurotiomycetes</taxon>
        <taxon>Chaetothyriomycetidae</taxon>
        <taxon>Chaetothyriales</taxon>
        <taxon>Herpotrichiellaceae</taxon>
        <taxon>Rhinocladiella</taxon>
    </lineage>
</organism>
<dbReference type="GO" id="GO:0005739">
    <property type="term" value="C:mitochondrion"/>
    <property type="evidence" value="ECO:0007669"/>
    <property type="project" value="TreeGrafter"/>
</dbReference>
<reference evidence="3 4" key="1">
    <citation type="submission" date="2015-01" db="EMBL/GenBank/DDBJ databases">
        <title>The Genome Sequence of Rhinocladiella mackenzie CBS 650.93.</title>
        <authorList>
            <consortium name="The Broad Institute Genomics Platform"/>
            <person name="Cuomo C."/>
            <person name="de Hoog S."/>
            <person name="Gorbushina A."/>
            <person name="Stielow B."/>
            <person name="Teixiera M."/>
            <person name="Abouelleil A."/>
            <person name="Chapman S.B."/>
            <person name="Priest M."/>
            <person name="Young S.K."/>
            <person name="Wortman J."/>
            <person name="Nusbaum C."/>
            <person name="Birren B."/>
        </authorList>
    </citation>
    <scope>NUCLEOTIDE SEQUENCE [LARGE SCALE GENOMIC DNA]</scope>
    <source>
        <strain evidence="3 4">CBS 650.93</strain>
    </source>
</reference>
<dbReference type="GO" id="GO:0071949">
    <property type="term" value="F:FAD binding"/>
    <property type="evidence" value="ECO:0007669"/>
    <property type="project" value="InterPro"/>
</dbReference>
<dbReference type="EMBL" id="KN847481">
    <property type="protein sequence ID" value="KIX01633.1"/>
    <property type="molecule type" value="Genomic_DNA"/>
</dbReference>
<dbReference type="InterPro" id="IPR010031">
    <property type="entry name" value="FAD_lactone_oxidase-like"/>
</dbReference>
<evidence type="ECO:0000259" key="2">
    <source>
        <dbReference type="PROSITE" id="PS51387"/>
    </source>
</evidence>
<dbReference type="VEuPathDB" id="FungiDB:Z518_09359"/>
<dbReference type="InterPro" id="IPR016167">
    <property type="entry name" value="FAD-bd_PCMH_sub1"/>
</dbReference>
<feature type="region of interest" description="Disordered" evidence="1">
    <location>
        <begin position="787"/>
        <end position="808"/>
    </location>
</feature>
<dbReference type="GeneID" id="25297430"/>
<evidence type="ECO:0000256" key="1">
    <source>
        <dbReference type="SAM" id="MobiDB-lite"/>
    </source>
</evidence>
<dbReference type="STRING" id="1442369.A0A0D2GTI3"/>
<dbReference type="InterPro" id="IPR016169">
    <property type="entry name" value="FAD-bd_PCMH_sub2"/>
</dbReference>
<sequence>MANSPGIDHGDHQHDSVTSVTECILGLRDKIDDKELPGLTSLITDWFSPDVDVNEEQFVQRFLHVFKQSDQDFTYEKIISDYDDEIQRILNEFVDGRIDAKEAAQQYHPFCTEKIPKHMKALHHGGLSSIIPGERNILGEHTALIRALPTSIPSRIRSLVAKVAPSLKDPKRALYVPSFKNLEFQNWGRTVENTPAYTCVPNTAQDVADIVKFAKKQRMGVRVSGFRHSWSPVFGRSSRNGENNGDILISTLGLVDASILPNFTSLPTDIFQPRAKDLNSIVIVDHNYVQGPKLSGGKKYVRVGTSTTNEQLRRWCIDTAKLTLPMNIIEVEITMGGSNATICHGAGINNPTLSDLVRCMEYVDANGALRKIDMSTPAVLRAAAGCFGLLGVVTHLVLEFDPLSCALMKPRKVPVIEGIPPPPGMPDSEIPAPLRPKTPLSSERKAQIQHDFETRALNDDYAEWFWFPYSGEVWVNTWKKTDDVSNAVSYPSDVKTILQVFGTIMVNIAQNATTLLRLTDFLPETQTKLITWLTMKNLDDVGEDGQPIKTWVPDALHFQRGVQNIRVMDLEVEFPLQPKQPTMENGVANGVANGNVNGHVNGTVPSEQRKAIDFTLVQRAWWDAITTCYSAAKESPQRFPLEMRIMSSSDVTLAPQRGHKLGTCSIEILTLYAVQNIWQPYAQRVLDKWSSYKDAEGRIVPVRPHWAKEWYGYTVRGRRWEELLKNEESQNGGFKNEIKEWRALVAKLAARDAWSIRDARMRFGNETLDTLFWQDGPSVSIDTLVSTNGAPNGVPPSKEKPKKKSLPRRLWQSCFGKADKEDP</sequence>
<protein>
    <recommendedName>
        <fullName evidence="2">FAD-binding PCMH-type domain-containing protein</fullName>
    </recommendedName>
</protein>
<dbReference type="Gene3D" id="3.30.70.2520">
    <property type="match status" value="1"/>
</dbReference>
<dbReference type="InterPro" id="IPR036318">
    <property type="entry name" value="FAD-bd_PCMH-like_sf"/>
</dbReference>
<dbReference type="GO" id="GO:0003885">
    <property type="term" value="F:D-arabinono-1,4-lactone oxidase activity"/>
    <property type="evidence" value="ECO:0007669"/>
    <property type="project" value="TreeGrafter"/>
</dbReference>
<dbReference type="SUPFAM" id="SSF56176">
    <property type="entry name" value="FAD-binding/transporter-associated domain-like"/>
    <property type="match status" value="1"/>
</dbReference>
<dbReference type="RefSeq" id="XP_013268769.1">
    <property type="nucleotide sequence ID" value="XM_013413315.1"/>
</dbReference>